<dbReference type="Pfam" id="PF00535">
    <property type="entry name" value="Glycos_transf_2"/>
    <property type="match status" value="1"/>
</dbReference>
<proteinExistence type="predicted"/>
<sequence length="337" mass="38676">MALQPLVSIIIPTFNRAHLLGETLDSVLAQTYANWECLVVDDGSTDSTAALLNAYIAKDSRFQYHKRPDSHLPGGNGARNYGFELSTGGYVIFFDSDDLLLPNALEARVSCIVTHSADMTVSESGVFKREIGDRDTVWNVIPQGTTPTDFLIRFFNVDMPWQTGGVTWKRSFLERCGLWHTRLIAWQDWELHSRALLYEPKLVVCGVHADNYYRHLSSDGIATTFKSLAYIQSMATAIISVSNDLIKKPDAYQELKSHYAVLVYYMLIKRPIIFGYVWFPLRYLFKVPFFKGLSRAQFFKIYTIELLARSTKIKRYILGDYYKKQQRYLTLTSTHLK</sequence>
<evidence type="ECO:0000313" key="2">
    <source>
        <dbReference type="EMBL" id="SFN72227.1"/>
    </source>
</evidence>
<evidence type="ECO:0000259" key="1">
    <source>
        <dbReference type="Pfam" id="PF00535"/>
    </source>
</evidence>
<dbReference type="Gene3D" id="3.90.550.10">
    <property type="entry name" value="Spore Coat Polysaccharide Biosynthesis Protein SpsA, Chain A"/>
    <property type="match status" value="1"/>
</dbReference>
<dbReference type="STRING" id="649333.SAMN04487989_1036"/>
<dbReference type="CDD" id="cd00761">
    <property type="entry name" value="Glyco_tranf_GTA_type"/>
    <property type="match status" value="1"/>
</dbReference>
<dbReference type="SUPFAM" id="SSF53448">
    <property type="entry name" value="Nucleotide-diphospho-sugar transferases"/>
    <property type="match status" value="1"/>
</dbReference>
<dbReference type="PANTHER" id="PTHR22916:SF3">
    <property type="entry name" value="UDP-GLCNAC:BETAGAL BETA-1,3-N-ACETYLGLUCOSAMINYLTRANSFERASE-LIKE PROTEIN 1"/>
    <property type="match status" value="1"/>
</dbReference>
<dbReference type="EMBL" id="FOVN01000003">
    <property type="protein sequence ID" value="SFN72227.1"/>
    <property type="molecule type" value="Genomic_DNA"/>
</dbReference>
<dbReference type="AlphaFoldDB" id="A0A1I5BC23"/>
<dbReference type="PANTHER" id="PTHR22916">
    <property type="entry name" value="GLYCOSYLTRANSFERASE"/>
    <property type="match status" value="1"/>
</dbReference>
<protein>
    <submittedName>
        <fullName evidence="2">Glycosyltransferase involved in cell wall bisynthesis</fullName>
    </submittedName>
</protein>
<evidence type="ECO:0000313" key="3">
    <source>
        <dbReference type="Proteomes" id="UP000198705"/>
    </source>
</evidence>
<dbReference type="InterPro" id="IPR001173">
    <property type="entry name" value="Glyco_trans_2-like"/>
</dbReference>
<reference evidence="3" key="1">
    <citation type="submission" date="2016-10" db="EMBL/GenBank/DDBJ databases">
        <authorList>
            <person name="Varghese N."/>
            <person name="Submissions S."/>
        </authorList>
    </citation>
    <scope>NUCLEOTIDE SEQUENCE [LARGE SCALE GENOMIC DNA]</scope>
    <source>
        <strain evidence="3">DSM 23925</strain>
    </source>
</reference>
<keyword evidence="2" id="KW-0808">Transferase</keyword>
<dbReference type="OrthoDB" id="597270at2"/>
<keyword evidence="3" id="KW-1185">Reference proteome</keyword>
<dbReference type="InterPro" id="IPR029044">
    <property type="entry name" value="Nucleotide-diphossugar_trans"/>
</dbReference>
<organism evidence="2 3">
    <name type="scientific">Bizionia echini</name>
    <dbReference type="NCBI Taxonomy" id="649333"/>
    <lineage>
        <taxon>Bacteria</taxon>
        <taxon>Pseudomonadati</taxon>
        <taxon>Bacteroidota</taxon>
        <taxon>Flavobacteriia</taxon>
        <taxon>Flavobacteriales</taxon>
        <taxon>Flavobacteriaceae</taxon>
        <taxon>Bizionia</taxon>
    </lineage>
</organism>
<accession>A0A1I5BC23</accession>
<dbReference type="RefSeq" id="WP_092207584.1">
    <property type="nucleotide sequence ID" value="NZ_FOVN01000003.1"/>
</dbReference>
<dbReference type="Proteomes" id="UP000198705">
    <property type="component" value="Unassembled WGS sequence"/>
</dbReference>
<name>A0A1I5BC23_9FLAO</name>
<gene>
    <name evidence="2" type="ORF">SAMN04487989_1036</name>
</gene>
<dbReference type="GO" id="GO:0016758">
    <property type="term" value="F:hexosyltransferase activity"/>
    <property type="evidence" value="ECO:0007669"/>
    <property type="project" value="UniProtKB-ARBA"/>
</dbReference>
<feature type="domain" description="Glycosyltransferase 2-like" evidence="1">
    <location>
        <begin position="8"/>
        <end position="152"/>
    </location>
</feature>